<dbReference type="CDD" id="cd00221">
    <property type="entry name" value="Vsr"/>
    <property type="match status" value="1"/>
</dbReference>
<dbReference type="GO" id="GO:0006298">
    <property type="term" value="P:mismatch repair"/>
    <property type="evidence" value="ECO:0007669"/>
    <property type="project" value="UniProtKB-UniRule"/>
</dbReference>
<keyword evidence="8" id="KW-1185">Reference proteome</keyword>
<evidence type="ECO:0000256" key="3">
    <source>
        <dbReference type="ARBA" id="ARBA00022763"/>
    </source>
</evidence>
<evidence type="ECO:0000256" key="4">
    <source>
        <dbReference type="ARBA" id="ARBA00022801"/>
    </source>
</evidence>
<dbReference type="AlphaFoldDB" id="A0A7Z0LX87"/>
<keyword evidence="3 6" id="KW-0227">DNA damage</keyword>
<evidence type="ECO:0000256" key="1">
    <source>
        <dbReference type="ARBA" id="ARBA00022722"/>
    </source>
</evidence>
<dbReference type="EC" id="3.1.-.-" evidence="6"/>
<organism evidence="7 8">
    <name type="scientific">Vreelandella glaciei</name>
    <dbReference type="NCBI Taxonomy" id="186761"/>
    <lineage>
        <taxon>Bacteria</taxon>
        <taxon>Pseudomonadati</taxon>
        <taxon>Pseudomonadota</taxon>
        <taxon>Gammaproteobacteria</taxon>
        <taxon>Oceanospirillales</taxon>
        <taxon>Halomonadaceae</taxon>
        <taxon>Vreelandella</taxon>
    </lineage>
</organism>
<dbReference type="InterPro" id="IPR011335">
    <property type="entry name" value="Restrct_endonuc-II-like"/>
</dbReference>
<dbReference type="NCBIfam" id="TIGR00632">
    <property type="entry name" value="vsr"/>
    <property type="match status" value="1"/>
</dbReference>
<keyword evidence="1 6" id="KW-0540">Nuclease</keyword>
<comment type="caution">
    <text evidence="7">The sequence shown here is derived from an EMBL/GenBank/DDBJ whole genome shotgun (WGS) entry which is preliminary data.</text>
</comment>
<protein>
    <recommendedName>
        <fullName evidence="6">Very short patch repair endonuclease</fullName>
        <ecNumber evidence="6">3.1.-.-</ecNumber>
    </recommendedName>
</protein>
<dbReference type="PIRSF" id="PIRSF018267">
    <property type="entry name" value="VSR_endonuc"/>
    <property type="match status" value="1"/>
</dbReference>
<comment type="function">
    <text evidence="6">May nick specific sequences that contain T:G mispairs resulting from m5C-deamination.</text>
</comment>
<evidence type="ECO:0000256" key="6">
    <source>
        <dbReference type="PIRNR" id="PIRNR018267"/>
    </source>
</evidence>
<keyword evidence="5 6" id="KW-0234">DNA repair</keyword>
<gene>
    <name evidence="7" type="primary">vsr</name>
    <name evidence="7" type="ORF">HZS80_20985</name>
</gene>
<dbReference type="InterPro" id="IPR004603">
    <property type="entry name" value="DNA_mismatch_endonuc_vsr"/>
</dbReference>
<dbReference type="EMBL" id="JACCDE010000042">
    <property type="protein sequence ID" value="NYS80143.1"/>
    <property type="molecule type" value="Genomic_DNA"/>
</dbReference>
<dbReference type="Gene3D" id="3.40.960.10">
    <property type="entry name" value="VSR Endonuclease"/>
    <property type="match status" value="1"/>
</dbReference>
<dbReference type="Pfam" id="PF03852">
    <property type="entry name" value="Vsr"/>
    <property type="match status" value="1"/>
</dbReference>
<dbReference type="GO" id="GO:0004519">
    <property type="term" value="F:endonuclease activity"/>
    <property type="evidence" value="ECO:0007669"/>
    <property type="project" value="UniProtKB-KW"/>
</dbReference>
<name>A0A7Z0LX87_9GAMM</name>
<sequence>MSRIQGKNTKPEMAVRRYLHGQGFRFRLHRNDLPGKPDLVLPRYRLVIFVHGCFWHRHSGCFYATSPATRKEFWRNKLEGNIKRDHRQQKELIEQGWRILVIWECGIRHASKTLDEIPTLITGNDVFNEWPCAPPRQREG</sequence>
<evidence type="ECO:0000313" key="7">
    <source>
        <dbReference type="EMBL" id="NYS80143.1"/>
    </source>
</evidence>
<evidence type="ECO:0000256" key="2">
    <source>
        <dbReference type="ARBA" id="ARBA00022759"/>
    </source>
</evidence>
<evidence type="ECO:0000256" key="5">
    <source>
        <dbReference type="ARBA" id="ARBA00023204"/>
    </source>
</evidence>
<accession>A0A7Z0LX87</accession>
<reference evidence="7 8" key="1">
    <citation type="journal article" date="2003" name="Extremophiles">
        <title>Halomonas glaciei sp. nov. isolated from fast ice of Adelie Land, Antarctica.</title>
        <authorList>
            <person name="Reddy G.S."/>
            <person name="Raghavan P.U."/>
            <person name="Sarita N.B."/>
            <person name="Prakash J.S."/>
            <person name="Nagesh N."/>
            <person name="Delille D."/>
            <person name="Shivaji S."/>
        </authorList>
    </citation>
    <scope>NUCLEOTIDE SEQUENCE [LARGE SCALE GENOMIC DNA]</scope>
    <source>
        <strain evidence="7 8">DD39</strain>
    </source>
</reference>
<dbReference type="Proteomes" id="UP000526892">
    <property type="component" value="Unassembled WGS sequence"/>
</dbReference>
<evidence type="ECO:0000313" key="8">
    <source>
        <dbReference type="Proteomes" id="UP000526892"/>
    </source>
</evidence>
<comment type="similarity">
    <text evidence="6">Belongs to the vsr family.</text>
</comment>
<dbReference type="SUPFAM" id="SSF52980">
    <property type="entry name" value="Restriction endonuclease-like"/>
    <property type="match status" value="1"/>
</dbReference>
<dbReference type="GO" id="GO:0016787">
    <property type="term" value="F:hydrolase activity"/>
    <property type="evidence" value="ECO:0007669"/>
    <property type="project" value="UniProtKB-KW"/>
</dbReference>
<keyword evidence="4 6" id="KW-0378">Hydrolase</keyword>
<keyword evidence="2 6" id="KW-0255">Endonuclease</keyword>
<proteinExistence type="inferred from homology"/>